<protein>
    <recommendedName>
        <fullName evidence="1">F-box associated beta-propeller type 3 domain-containing protein</fullName>
    </recommendedName>
</protein>
<reference evidence="2" key="1">
    <citation type="submission" date="2014-09" db="EMBL/GenBank/DDBJ databases">
        <authorList>
            <person name="Magalhaes I.L.F."/>
            <person name="Oliveira U."/>
            <person name="Santos F.R."/>
            <person name="Vidigal T.H.D.A."/>
            <person name="Brescovit A.D."/>
            <person name="Santos A.J."/>
        </authorList>
    </citation>
    <scope>NUCLEOTIDE SEQUENCE</scope>
    <source>
        <tissue evidence="2">Shoot tissue taken approximately 20 cm above the soil surface</tissue>
    </source>
</reference>
<sequence>MSCACSPPLMDSPMKKERCMLPPRRQLAAAQAPGRRAVRGPAAPPARELRRLRGICRLWRSLLSDPRFIAAHSACHPDPLIYVMHIHKGYGIFFEIMNLSLRFVKRVLRTMDEEEVISEHLGFVCIVNGPLSRRRHKLLNPFTGAVFDLPTEATQEHKAQVQGYMNCYSEFITVGQVSSTGIYKVLRVLYRSSDVNPVQLCEVLTLDGSSQPRWRGKKAPPGVVAYFGYFKIVVIDGIVYFLKGQDRVPNRIASFDLEIEEWRATIRGPSLVDNGDGLRGSMFLYLECLSVCALNDHLVVVHRMVTLLCSMDLWFCDGL</sequence>
<organism evidence="2">
    <name type="scientific">Arundo donax</name>
    <name type="common">Giant reed</name>
    <name type="synonym">Donax arundinaceus</name>
    <dbReference type="NCBI Taxonomy" id="35708"/>
    <lineage>
        <taxon>Eukaryota</taxon>
        <taxon>Viridiplantae</taxon>
        <taxon>Streptophyta</taxon>
        <taxon>Embryophyta</taxon>
        <taxon>Tracheophyta</taxon>
        <taxon>Spermatophyta</taxon>
        <taxon>Magnoliopsida</taxon>
        <taxon>Liliopsida</taxon>
        <taxon>Poales</taxon>
        <taxon>Poaceae</taxon>
        <taxon>PACMAD clade</taxon>
        <taxon>Arundinoideae</taxon>
        <taxon>Arundineae</taxon>
        <taxon>Arundo</taxon>
    </lineage>
</organism>
<dbReference type="SUPFAM" id="SSF81383">
    <property type="entry name" value="F-box domain"/>
    <property type="match status" value="1"/>
</dbReference>
<dbReference type="Pfam" id="PF08268">
    <property type="entry name" value="FBA_3"/>
    <property type="match status" value="1"/>
</dbReference>
<dbReference type="PANTHER" id="PTHR31111">
    <property type="entry name" value="BNAA05G37150D PROTEIN-RELATED"/>
    <property type="match status" value="1"/>
</dbReference>
<feature type="domain" description="F-box associated beta-propeller type 3" evidence="1">
    <location>
        <begin position="118"/>
        <end position="270"/>
    </location>
</feature>
<dbReference type="InterPro" id="IPR036047">
    <property type="entry name" value="F-box-like_dom_sf"/>
</dbReference>
<reference evidence="2" key="2">
    <citation type="journal article" date="2015" name="Data Brief">
        <title>Shoot transcriptome of the giant reed, Arundo donax.</title>
        <authorList>
            <person name="Barrero R.A."/>
            <person name="Guerrero F.D."/>
            <person name="Moolhuijzen P."/>
            <person name="Goolsby J.A."/>
            <person name="Tidwell J."/>
            <person name="Bellgard S.E."/>
            <person name="Bellgard M.I."/>
        </authorList>
    </citation>
    <scope>NUCLEOTIDE SEQUENCE</scope>
    <source>
        <tissue evidence="2">Shoot tissue taken approximately 20 cm above the soil surface</tissue>
    </source>
</reference>
<dbReference type="EMBL" id="GBRH01159640">
    <property type="protein sequence ID" value="JAE38256.1"/>
    <property type="molecule type" value="Transcribed_RNA"/>
</dbReference>
<proteinExistence type="predicted"/>
<dbReference type="InterPro" id="IPR013187">
    <property type="entry name" value="F-box-assoc_dom_typ3"/>
</dbReference>
<evidence type="ECO:0000313" key="2">
    <source>
        <dbReference type="EMBL" id="JAE38256.1"/>
    </source>
</evidence>
<name>A0A0A9HTP3_ARUDO</name>
<dbReference type="PANTHER" id="PTHR31111:SF133">
    <property type="entry name" value="OS07G0196600 PROTEIN"/>
    <property type="match status" value="1"/>
</dbReference>
<accession>A0A0A9HTP3</accession>
<dbReference type="AlphaFoldDB" id="A0A0A9HTP3"/>
<evidence type="ECO:0000259" key="1">
    <source>
        <dbReference type="Pfam" id="PF08268"/>
    </source>
</evidence>